<dbReference type="Proteomes" id="UP001303046">
    <property type="component" value="Unassembled WGS sequence"/>
</dbReference>
<evidence type="ECO:0000313" key="1">
    <source>
        <dbReference type="EMBL" id="KAK6738812.1"/>
    </source>
</evidence>
<accession>A0ABR1CK93</accession>
<dbReference type="InterPro" id="IPR036397">
    <property type="entry name" value="RNaseH_sf"/>
</dbReference>
<name>A0ABR1CK93_NECAM</name>
<sequence>MGMVQKQGNWAAYEIKRRDVEHRSEGKRRKWFLHQIMSGDEKWIHTRQPEAKNGSTPTSRCQPSHASTLTVKPNIYGKKLMLWI</sequence>
<reference evidence="1 2" key="1">
    <citation type="submission" date="2023-08" db="EMBL/GenBank/DDBJ databases">
        <title>A Necator americanus chromosomal reference genome.</title>
        <authorList>
            <person name="Ilik V."/>
            <person name="Petrzelkova K.J."/>
            <person name="Pardy F."/>
            <person name="Fuh T."/>
            <person name="Niatou-Singa F.S."/>
            <person name="Gouil Q."/>
            <person name="Baker L."/>
            <person name="Ritchie M.E."/>
            <person name="Jex A.R."/>
            <person name="Gazzola D."/>
            <person name="Li H."/>
            <person name="Toshio Fujiwara R."/>
            <person name="Zhan B."/>
            <person name="Aroian R.V."/>
            <person name="Pafco B."/>
            <person name="Schwarz E.M."/>
        </authorList>
    </citation>
    <scope>NUCLEOTIDE SEQUENCE [LARGE SCALE GENOMIC DNA]</scope>
    <source>
        <strain evidence="1 2">Aroian</strain>
        <tissue evidence="1">Whole animal</tissue>
    </source>
</reference>
<organism evidence="1 2">
    <name type="scientific">Necator americanus</name>
    <name type="common">Human hookworm</name>
    <dbReference type="NCBI Taxonomy" id="51031"/>
    <lineage>
        <taxon>Eukaryota</taxon>
        <taxon>Metazoa</taxon>
        <taxon>Ecdysozoa</taxon>
        <taxon>Nematoda</taxon>
        <taxon>Chromadorea</taxon>
        <taxon>Rhabditida</taxon>
        <taxon>Rhabditina</taxon>
        <taxon>Rhabditomorpha</taxon>
        <taxon>Strongyloidea</taxon>
        <taxon>Ancylostomatidae</taxon>
        <taxon>Bunostominae</taxon>
        <taxon>Necator</taxon>
    </lineage>
</organism>
<gene>
    <name evidence="1" type="primary">Necator_chrII.g8530</name>
    <name evidence="1" type="ORF">RB195_020735</name>
</gene>
<dbReference type="EMBL" id="JAVFWL010000002">
    <property type="protein sequence ID" value="KAK6738812.1"/>
    <property type="molecule type" value="Genomic_DNA"/>
</dbReference>
<keyword evidence="2" id="KW-1185">Reference proteome</keyword>
<protein>
    <submittedName>
        <fullName evidence="1">Uncharacterized protein</fullName>
    </submittedName>
</protein>
<dbReference type="Gene3D" id="3.30.420.10">
    <property type="entry name" value="Ribonuclease H-like superfamily/Ribonuclease H"/>
    <property type="match status" value="1"/>
</dbReference>
<comment type="caution">
    <text evidence="1">The sequence shown here is derived from an EMBL/GenBank/DDBJ whole genome shotgun (WGS) entry which is preliminary data.</text>
</comment>
<evidence type="ECO:0000313" key="2">
    <source>
        <dbReference type="Proteomes" id="UP001303046"/>
    </source>
</evidence>
<proteinExistence type="predicted"/>